<dbReference type="GO" id="GO:0016301">
    <property type="term" value="F:kinase activity"/>
    <property type="evidence" value="ECO:0007669"/>
    <property type="project" value="UniProtKB-KW"/>
</dbReference>
<organism evidence="1 2">
    <name type="scientific">Acetitomaculum ruminis DSM 5522</name>
    <dbReference type="NCBI Taxonomy" id="1120918"/>
    <lineage>
        <taxon>Bacteria</taxon>
        <taxon>Bacillati</taxon>
        <taxon>Bacillota</taxon>
        <taxon>Clostridia</taxon>
        <taxon>Lachnospirales</taxon>
        <taxon>Lachnospiraceae</taxon>
        <taxon>Acetitomaculum</taxon>
    </lineage>
</organism>
<keyword evidence="1" id="KW-0808">Transferase</keyword>
<protein>
    <submittedName>
        <fullName evidence="1">Cytidylate kinase</fullName>
    </submittedName>
</protein>
<dbReference type="SUPFAM" id="SSF52540">
    <property type="entry name" value="P-loop containing nucleoside triphosphate hydrolases"/>
    <property type="match status" value="1"/>
</dbReference>
<name>A0A1I0XCD4_9FIRM</name>
<dbReference type="OrthoDB" id="9781180at2"/>
<evidence type="ECO:0000313" key="2">
    <source>
        <dbReference type="Proteomes" id="UP000198838"/>
    </source>
</evidence>
<dbReference type="InterPro" id="IPR027417">
    <property type="entry name" value="P-loop_NTPase"/>
</dbReference>
<dbReference type="STRING" id="1120918.SAMN05216249_10683"/>
<proteinExistence type="predicted"/>
<keyword evidence="2" id="KW-1185">Reference proteome</keyword>
<dbReference type="Gene3D" id="3.40.50.300">
    <property type="entry name" value="P-loop containing nucleotide triphosphate hydrolases"/>
    <property type="match status" value="1"/>
</dbReference>
<evidence type="ECO:0000313" key="1">
    <source>
        <dbReference type="EMBL" id="SFA98544.1"/>
    </source>
</evidence>
<dbReference type="Pfam" id="PF13189">
    <property type="entry name" value="Cytidylate_kin2"/>
    <property type="match status" value="1"/>
</dbReference>
<dbReference type="AlphaFoldDB" id="A0A1I0XCD4"/>
<dbReference type="RefSeq" id="WP_092871488.1">
    <property type="nucleotide sequence ID" value="NZ_FOJY01000006.1"/>
</dbReference>
<dbReference type="EMBL" id="FOJY01000006">
    <property type="protein sequence ID" value="SFA98544.1"/>
    <property type="molecule type" value="Genomic_DNA"/>
</dbReference>
<gene>
    <name evidence="1" type="ORF">SAMN05216249_10683</name>
</gene>
<keyword evidence="1" id="KW-0418">Kinase</keyword>
<accession>A0A1I0XCD4</accession>
<reference evidence="1 2" key="1">
    <citation type="submission" date="2016-10" db="EMBL/GenBank/DDBJ databases">
        <authorList>
            <person name="de Groot N.N."/>
        </authorList>
    </citation>
    <scope>NUCLEOTIDE SEQUENCE [LARGE SCALE GENOMIC DNA]</scope>
    <source>
        <strain evidence="1 2">DSM 5522</strain>
    </source>
</reference>
<sequence length="211" mass="24581">MDNYVITIQRTYGSGGRTMGKLLAEELGIDCYDMEILRLASDESGIREELFGKADEKLTGFPSFRIVKSPAYLDDKIIPPSESDFTSKENLFNYQAKVIKELAKTSSCIIIGRCADYILRDYDNVIKLYFYAPFDDCMERVRKLYFLDDKAIEKRIKKVDKARAEYYEYYTGRNFFDASNYDMCLNTGSLSYDKCKEMVKQYMRICKNIDV</sequence>
<dbReference type="Proteomes" id="UP000198838">
    <property type="component" value="Unassembled WGS sequence"/>
</dbReference>